<dbReference type="Proteomes" id="UP001236585">
    <property type="component" value="Chromosome"/>
</dbReference>
<name>A0ABY8W175_9MYCO</name>
<organism evidence="1 2">
    <name type="scientific">Candidatus Mycobacterium wuenschmannii</name>
    <dbReference type="NCBI Taxonomy" id="3027808"/>
    <lineage>
        <taxon>Bacteria</taxon>
        <taxon>Bacillati</taxon>
        <taxon>Actinomycetota</taxon>
        <taxon>Actinomycetes</taxon>
        <taxon>Mycobacteriales</taxon>
        <taxon>Mycobacteriaceae</taxon>
        <taxon>Mycobacterium</taxon>
    </lineage>
</organism>
<accession>A0ABY8W175</accession>
<evidence type="ECO:0008006" key="3">
    <source>
        <dbReference type="Google" id="ProtNLM"/>
    </source>
</evidence>
<evidence type="ECO:0000313" key="2">
    <source>
        <dbReference type="Proteomes" id="UP001236585"/>
    </source>
</evidence>
<protein>
    <recommendedName>
        <fullName evidence="3">DUF4232 domain-containing protein</fullName>
    </recommendedName>
</protein>
<reference evidence="1 2" key="1">
    <citation type="journal article" date="2023" name="Microbiol. Resour. Announc.">
        <title>Complete Genome Sequence of Mycobacterium wuenschmanii, a novel Nontuberculous Mycobacterium Isolated from a captive population of Amazon Milk Frogs.</title>
        <authorList>
            <person name="Hicks J."/>
            <person name="Zeineldin M."/>
            <person name="Ward H."/>
            <person name="Wuenschmann A."/>
            <person name="Camp P."/>
            <person name="Farrell D."/>
            <person name="Lehman K."/>
            <person name="Thacker T."/>
            <person name="Cuthbert E."/>
        </authorList>
    </citation>
    <scope>NUCLEOTIDE SEQUENCE [LARGE SCALE GENOMIC DNA]</scope>
    <source>
        <strain evidence="1 2">Wuenschmanii</strain>
    </source>
</reference>
<dbReference type="PROSITE" id="PS51257">
    <property type="entry name" value="PROKAR_LIPOPROTEIN"/>
    <property type="match status" value="1"/>
</dbReference>
<dbReference type="EMBL" id="CP126981">
    <property type="protein sequence ID" value="WIM89311.1"/>
    <property type="molecule type" value="Genomic_DNA"/>
</dbReference>
<proteinExistence type="predicted"/>
<gene>
    <name evidence="1" type="ORF">PT015_07665</name>
</gene>
<keyword evidence="2" id="KW-1185">Reference proteome</keyword>
<evidence type="ECO:0000313" key="1">
    <source>
        <dbReference type="EMBL" id="WIM89311.1"/>
    </source>
</evidence>
<sequence>MAGSRQICAVLAVASVVAGCHRNATPPAPSPVGAELRAAQPSYPVDTAPKLTIALRNNGTQACSLPSIADGSVEVVSVQRDGVAVIGRPGRESLLGGLAEVVAQSLRSVAPGESISVPLDVEISSHGSPILRTSRQTATDDARLVGWLLDQPGKYRVTAQLVAVTGVQRPDLPPMCPVAGTSATAEFQVTK</sequence>
<dbReference type="RefSeq" id="WP_285190035.1">
    <property type="nucleotide sequence ID" value="NZ_CP126981.1"/>
</dbReference>